<evidence type="ECO:0000256" key="6">
    <source>
        <dbReference type="ARBA" id="ARBA00023139"/>
    </source>
</evidence>
<dbReference type="EC" id="2.3.1.225" evidence="10"/>
<dbReference type="OMA" id="TSTCLYM"/>
<accession>C5K7S8</accession>
<keyword evidence="4" id="KW-1133">Transmembrane helix</keyword>
<keyword evidence="5" id="KW-0472">Membrane</keyword>
<feature type="non-terminal residue" evidence="12">
    <location>
        <position position="1"/>
    </location>
</feature>
<feature type="domain" description="Palmitoyltransferase DHHC" evidence="11">
    <location>
        <begin position="2"/>
        <end position="60"/>
    </location>
</feature>
<keyword evidence="7" id="KW-0449">Lipoprotein</keyword>
<dbReference type="AlphaFoldDB" id="C5K7S8"/>
<evidence type="ECO:0000313" key="12">
    <source>
        <dbReference type="EMBL" id="EER19613.1"/>
    </source>
</evidence>
<evidence type="ECO:0000256" key="2">
    <source>
        <dbReference type="ARBA" id="ARBA00022679"/>
    </source>
</evidence>
<evidence type="ECO:0000256" key="9">
    <source>
        <dbReference type="ARBA" id="ARBA00048048"/>
    </source>
</evidence>
<evidence type="ECO:0000256" key="10">
    <source>
        <dbReference type="RuleBase" id="RU079119"/>
    </source>
</evidence>
<dbReference type="PANTHER" id="PTHR22883:SF43">
    <property type="entry name" value="PALMITOYLTRANSFERASE APP"/>
    <property type="match status" value="1"/>
</dbReference>
<dbReference type="PROSITE" id="PS50216">
    <property type="entry name" value="DHHC"/>
    <property type="match status" value="1"/>
</dbReference>
<comment type="catalytic activity">
    <reaction evidence="9 10">
        <text>L-cysteinyl-[protein] + hexadecanoyl-CoA = S-hexadecanoyl-L-cysteinyl-[protein] + CoA</text>
        <dbReference type="Rhea" id="RHEA:36683"/>
        <dbReference type="Rhea" id="RHEA-COMP:10131"/>
        <dbReference type="Rhea" id="RHEA-COMP:11032"/>
        <dbReference type="ChEBI" id="CHEBI:29950"/>
        <dbReference type="ChEBI" id="CHEBI:57287"/>
        <dbReference type="ChEBI" id="CHEBI:57379"/>
        <dbReference type="ChEBI" id="CHEBI:74151"/>
        <dbReference type="EC" id="2.3.1.225"/>
    </reaction>
</comment>
<dbReference type="GO" id="GO:0005794">
    <property type="term" value="C:Golgi apparatus"/>
    <property type="evidence" value="ECO:0007669"/>
    <property type="project" value="TreeGrafter"/>
</dbReference>
<dbReference type="OrthoDB" id="9909019at2759"/>
<dbReference type="EMBL" id="GG671079">
    <property type="protein sequence ID" value="EER19613.1"/>
    <property type="molecule type" value="Genomic_DNA"/>
</dbReference>
<comment type="similarity">
    <text evidence="10">Belongs to the DHHC palmitoyltransferase family.</text>
</comment>
<reference evidence="12 13" key="1">
    <citation type="submission" date="2008-07" db="EMBL/GenBank/DDBJ databases">
        <authorList>
            <person name="El-Sayed N."/>
            <person name="Caler E."/>
            <person name="Inman J."/>
            <person name="Amedeo P."/>
            <person name="Hass B."/>
            <person name="Wortman J."/>
        </authorList>
    </citation>
    <scope>NUCLEOTIDE SEQUENCE [LARGE SCALE GENOMIC DNA]</scope>
    <source>
        <strain evidence="13">ATCC 50983 / TXsc</strain>
    </source>
</reference>
<dbReference type="GO" id="GO:0005783">
    <property type="term" value="C:endoplasmic reticulum"/>
    <property type="evidence" value="ECO:0007669"/>
    <property type="project" value="TreeGrafter"/>
</dbReference>
<comment type="subcellular location">
    <subcellularLocation>
        <location evidence="1">Endomembrane system</location>
        <topology evidence="1">Multi-pass membrane protein</topology>
    </subcellularLocation>
</comment>
<dbReference type="Pfam" id="PF01529">
    <property type="entry name" value="DHHC"/>
    <property type="match status" value="1"/>
</dbReference>
<evidence type="ECO:0000313" key="13">
    <source>
        <dbReference type="Proteomes" id="UP000007800"/>
    </source>
</evidence>
<protein>
    <recommendedName>
        <fullName evidence="10">Palmitoyltransferase</fullName>
        <ecNumber evidence="10">2.3.1.225</ecNumber>
    </recommendedName>
</protein>
<comment type="domain">
    <text evidence="10">The DHHC domain is required for palmitoyltransferase activity.</text>
</comment>
<dbReference type="Proteomes" id="UP000007800">
    <property type="component" value="Unassembled WGS sequence"/>
</dbReference>
<keyword evidence="6" id="KW-0564">Palmitate</keyword>
<keyword evidence="8 10" id="KW-0012">Acyltransferase</keyword>
<feature type="non-terminal residue" evidence="12">
    <location>
        <position position="69"/>
    </location>
</feature>
<sequence length="69" mass="7988">YKWCRTCRVVRPPRASHCADCDNCVMQFDHHCPFVGNCVGRRNYLYVVKSFVTVGISIVDTSTCLYMQH</sequence>
<evidence type="ECO:0000256" key="8">
    <source>
        <dbReference type="ARBA" id="ARBA00023315"/>
    </source>
</evidence>
<evidence type="ECO:0000256" key="7">
    <source>
        <dbReference type="ARBA" id="ARBA00023288"/>
    </source>
</evidence>
<dbReference type="InterPro" id="IPR039859">
    <property type="entry name" value="PFA4/ZDH16/20/ERF2-like"/>
</dbReference>
<name>C5K7S8_PERM5</name>
<organism evidence="13">
    <name type="scientific">Perkinsus marinus (strain ATCC 50983 / TXsc)</name>
    <dbReference type="NCBI Taxonomy" id="423536"/>
    <lineage>
        <taxon>Eukaryota</taxon>
        <taxon>Sar</taxon>
        <taxon>Alveolata</taxon>
        <taxon>Perkinsozoa</taxon>
        <taxon>Perkinsea</taxon>
        <taxon>Perkinsida</taxon>
        <taxon>Perkinsidae</taxon>
        <taxon>Perkinsus</taxon>
    </lineage>
</organism>
<gene>
    <name evidence="12" type="ORF">Pmar_PMAR012596</name>
</gene>
<keyword evidence="13" id="KW-1185">Reference proteome</keyword>
<dbReference type="GO" id="GO:0006612">
    <property type="term" value="P:protein targeting to membrane"/>
    <property type="evidence" value="ECO:0007669"/>
    <property type="project" value="TreeGrafter"/>
</dbReference>
<evidence type="ECO:0000256" key="3">
    <source>
        <dbReference type="ARBA" id="ARBA00022692"/>
    </source>
</evidence>
<dbReference type="GeneID" id="9057452"/>
<proteinExistence type="inferred from homology"/>
<keyword evidence="2 10" id="KW-0808">Transferase</keyword>
<evidence type="ECO:0000259" key="11">
    <source>
        <dbReference type="Pfam" id="PF01529"/>
    </source>
</evidence>
<dbReference type="RefSeq" id="XP_002787817.1">
    <property type="nucleotide sequence ID" value="XM_002787771.1"/>
</dbReference>
<evidence type="ECO:0000256" key="4">
    <source>
        <dbReference type="ARBA" id="ARBA00022989"/>
    </source>
</evidence>
<evidence type="ECO:0000256" key="5">
    <source>
        <dbReference type="ARBA" id="ARBA00023136"/>
    </source>
</evidence>
<dbReference type="PANTHER" id="PTHR22883">
    <property type="entry name" value="ZINC FINGER DHHC DOMAIN CONTAINING PROTEIN"/>
    <property type="match status" value="1"/>
</dbReference>
<dbReference type="InParanoid" id="C5K7S8"/>
<dbReference type="GO" id="GO:0019706">
    <property type="term" value="F:protein-cysteine S-palmitoyltransferase activity"/>
    <property type="evidence" value="ECO:0007669"/>
    <property type="project" value="UniProtKB-EC"/>
</dbReference>
<keyword evidence="3" id="KW-0812">Transmembrane</keyword>
<evidence type="ECO:0000256" key="1">
    <source>
        <dbReference type="ARBA" id="ARBA00004127"/>
    </source>
</evidence>
<dbReference type="InterPro" id="IPR001594">
    <property type="entry name" value="Palmitoyltrfase_DHHC"/>
</dbReference>